<sequence length="271" mass="29996">MSQLLKAVSAHELRIVQGNQANPRDFPYQVLLLYNDKPLCGGTLITQKHVLTAAHCIYPLVELRKIQGLEVLAGSIWHGAGARYRARRVSYSFDYVDTSSPRYSGYFGDIGVIQLSKNVTLSPYVQPIALPEKSKSNIPDETDVIVSGFGSNVLSGQDSHVLKFFKTKTMSLVKCQTHYGIRISEANICTERQTIKNGTKYEGTCTGDSGGPVATKDKKILVGIISGGDHQCHENYPNVAVKISYYLDYINDEIKNYSDRPDTIGKNPSWS</sequence>
<keyword evidence="3" id="KW-0720">Serine protease</keyword>
<dbReference type="GO" id="GO:0006508">
    <property type="term" value="P:proteolysis"/>
    <property type="evidence" value="ECO:0007669"/>
    <property type="project" value="UniProtKB-KW"/>
</dbReference>
<evidence type="ECO:0000256" key="2">
    <source>
        <dbReference type="ARBA" id="ARBA00024195"/>
    </source>
</evidence>
<evidence type="ECO:0000259" key="4">
    <source>
        <dbReference type="PROSITE" id="PS50240"/>
    </source>
</evidence>
<dbReference type="InterPro" id="IPR051487">
    <property type="entry name" value="Ser/Thr_Proteases_Immune/Dev"/>
</dbReference>
<dbReference type="Gene3D" id="2.40.10.10">
    <property type="entry name" value="Trypsin-like serine proteases"/>
    <property type="match status" value="1"/>
</dbReference>
<keyword evidence="3" id="KW-0378">Hydrolase</keyword>
<dbReference type="AlphaFoldDB" id="A0ABD2XA00"/>
<proteinExistence type="inferred from homology"/>
<dbReference type="PROSITE" id="PS50240">
    <property type="entry name" value="TRYPSIN_DOM"/>
    <property type="match status" value="1"/>
</dbReference>
<keyword evidence="1" id="KW-1015">Disulfide bond</keyword>
<dbReference type="PRINTS" id="PR00722">
    <property type="entry name" value="CHYMOTRYPSIN"/>
</dbReference>
<evidence type="ECO:0000313" key="6">
    <source>
        <dbReference type="Proteomes" id="UP001627154"/>
    </source>
</evidence>
<dbReference type="InterPro" id="IPR001314">
    <property type="entry name" value="Peptidase_S1A"/>
</dbReference>
<dbReference type="SUPFAM" id="SSF50494">
    <property type="entry name" value="Trypsin-like serine proteases"/>
    <property type="match status" value="1"/>
</dbReference>
<dbReference type="EMBL" id="JBJJXI010000043">
    <property type="protein sequence ID" value="KAL3401870.1"/>
    <property type="molecule type" value="Genomic_DNA"/>
</dbReference>
<accession>A0ABD2XA00</accession>
<comment type="similarity">
    <text evidence="2">Belongs to the peptidase S1 family. CLIP subfamily.</text>
</comment>
<evidence type="ECO:0000256" key="3">
    <source>
        <dbReference type="RuleBase" id="RU363034"/>
    </source>
</evidence>
<protein>
    <recommendedName>
        <fullName evidence="4">Peptidase S1 domain-containing protein</fullName>
    </recommendedName>
</protein>
<dbReference type="InterPro" id="IPR043504">
    <property type="entry name" value="Peptidase_S1_PA_chymotrypsin"/>
</dbReference>
<dbReference type="PANTHER" id="PTHR24256">
    <property type="entry name" value="TRYPTASE-RELATED"/>
    <property type="match status" value="1"/>
</dbReference>
<dbReference type="InterPro" id="IPR009003">
    <property type="entry name" value="Peptidase_S1_PA"/>
</dbReference>
<dbReference type="GO" id="GO:0008236">
    <property type="term" value="F:serine-type peptidase activity"/>
    <property type="evidence" value="ECO:0007669"/>
    <property type="project" value="UniProtKB-KW"/>
</dbReference>
<feature type="domain" description="Peptidase S1" evidence="4">
    <location>
        <begin position="15"/>
        <end position="255"/>
    </location>
</feature>
<dbReference type="InterPro" id="IPR001254">
    <property type="entry name" value="Trypsin_dom"/>
</dbReference>
<dbReference type="Proteomes" id="UP001627154">
    <property type="component" value="Unassembled WGS sequence"/>
</dbReference>
<reference evidence="5 6" key="1">
    <citation type="journal article" date="2024" name="bioRxiv">
        <title>A reference genome for Trichogramma kaykai: A tiny desert-dwelling parasitoid wasp with competing sex-ratio distorters.</title>
        <authorList>
            <person name="Culotta J."/>
            <person name="Lindsey A.R."/>
        </authorList>
    </citation>
    <scope>NUCLEOTIDE SEQUENCE [LARGE SCALE GENOMIC DNA]</scope>
    <source>
        <strain evidence="5 6">KSX58</strain>
    </source>
</reference>
<dbReference type="Pfam" id="PF00089">
    <property type="entry name" value="Trypsin"/>
    <property type="match status" value="1"/>
</dbReference>
<gene>
    <name evidence="5" type="ORF">TKK_005216</name>
</gene>
<dbReference type="InterPro" id="IPR018114">
    <property type="entry name" value="TRYPSIN_HIS"/>
</dbReference>
<dbReference type="SMART" id="SM00020">
    <property type="entry name" value="Tryp_SPc"/>
    <property type="match status" value="1"/>
</dbReference>
<dbReference type="CDD" id="cd00190">
    <property type="entry name" value="Tryp_SPc"/>
    <property type="match status" value="1"/>
</dbReference>
<dbReference type="PROSITE" id="PS00135">
    <property type="entry name" value="TRYPSIN_SER"/>
    <property type="match status" value="1"/>
</dbReference>
<dbReference type="PROSITE" id="PS00134">
    <property type="entry name" value="TRYPSIN_HIS"/>
    <property type="match status" value="1"/>
</dbReference>
<organism evidence="5 6">
    <name type="scientific">Trichogramma kaykai</name>
    <dbReference type="NCBI Taxonomy" id="54128"/>
    <lineage>
        <taxon>Eukaryota</taxon>
        <taxon>Metazoa</taxon>
        <taxon>Ecdysozoa</taxon>
        <taxon>Arthropoda</taxon>
        <taxon>Hexapoda</taxon>
        <taxon>Insecta</taxon>
        <taxon>Pterygota</taxon>
        <taxon>Neoptera</taxon>
        <taxon>Endopterygota</taxon>
        <taxon>Hymenoptera</taxon>
        <taxon>Apocrita</taxon>
        <taxon>Proctotrupomorpha</taxon>
        <taxon>Chalcidoidea</taxon>
        <taxon>Trichogrammatidae</taxon>
        <taxon>Trichogramma</taxon>
    </lineage>
</organism>
<name>A0ABD2XA00_9HYME</name>
<dbReference type="InterPro" id="IPR033116">
    <property type="entry name" value="TRYPSIN_SER"/>
</dbReference>
<evidence type="ECO:0000256" key="1">
    <source>
        <dbReference type="ARBA" id="ARBA00023157"/>
    </source>
</evidence>
<keyword evidence="3" id="KW-0645">Protease</keyword>
<evidence type="ECO:0000313" key="5">
    <source>
        <dbReference type="EMBL" id="KAL3401870.1"/>
    </source>
</evidence>
<keyword evidence="6" id="KW-1185">Reference proteome</keyword>
<comment type="caution">
    <text evidence="5">The sequence shown here is derived from an EMBL/GenBank/DDBJ whole genome shotgun (WGS) entry which is preliminary data.</text>
</comment>
<dbReference type="FunFam" id="2.40.10.10:FF:000068">
    <property type="entry name" value="transmembrane protease serine 2"/>
    <property type="match status" value="1"/>
</dbReference>